<dbReference type="NCBIfam" id="TIGR00554">
    <property type="entry name" value="panK_bact"/>
    <property type="match status" value="1"/>
</dbReference>
<protein>
    <recommendedName>
        <fullName evidence="6 14">Pantothenate kinase</fullName>
        <ecNumber evidence="5 14">2.7.1.33</ecNumber>
    </recommendedName>
    <alternativeName>
        <fullName evidence="13 14">Pantothenic acid kinase</fullName>
    </alternativeName>
</protein>
<evidence type="ECO:0000256" key="1">
    <source>
        <dbReference type="ARBA" id="ARBA00001206"/>
    </source>
</evidence>
<evidence type="ECO:0000256" key="10">
    <source>
        <dbReference type="ARBA" id="ARBA00022777"/>
    </source>
</evidence>
<keyword evidence="18" id="KW-1185">Reference proteome</keyword>
<dbReference type="Gene3D" id="3.40.50.300">
    <property type="entry name" value="P-loop containing nucleotide triphosphate hydrolases"/>
    <property type="match status" value="1"/>
</dbReference>
<evidence type="ECO:0000256" key="5">
    <source>
        <dbReference type="ARBA" id="ARBA00012102"/>
    </source>
</evidence>
<dbReference type="EMBL" id="QRDW01000008">
    <property type="protein sequence ID" value="RED48054.1"/>
    <property type="molecule type" value="Genomic_DNA"/>
</dbReference>
<evidence type="ECO:0000256" key="11">
    <source>
        <dbReference type="ARBA" id="ARBA00022840"/>
    </source>
</evidence>
<evidence type="ECO:0000256" key="15">
    <source>
        <dbReference type="RuleBase" id="RU003530"/>
    </source>
</evidence>
<feature type="domain" description="Phosphoribulokinase/uridine kinase" evidence="16">
    <location>
        <begin position="89"/>
        <end position="241"/>
    </location>
</feature>
<keyword evidence="7 14" id="KW-0963">Cytoplasm</keyword>
<evidence type="ECO:0000256" key="7">
    <source>
        <dbReference type="ARBA" id="ARBA00022490"/>
    </source>
</evidence>
<dbReference type="OrthoDB" id="1550976at2"/>
<dbReference type="Pfam" id="PF00485">
    <property type="entry name" value="PRK"/>
    <property type="match status" value="1"/>
</dbReference>
<evidence type="ECO:0000256" key="8">
    <source>
        <dbReference type="ARBA" id="ARBA00022679"/>
    </source>
</evidence>
<dbReference type="InterPro" id="IPR027417">
    <property type="entry name" value="P-loop_NTPase"/>
</dbReference>
<dbReference type="CDD" id="cd02025">
    <property type="entry name" value="PanK"/>
    <property type="match status" value="1"/>
</dbReference>
<dbReference type="AlphaFoldDB" id="A0A3D9HF01"/>
<keyword evidence="9 14" id="KW-0547">Nucleotide-binding</keyword>
<comment type="pathway">
    <text evidence="3 14 15">Cofactor biosynthesis; coenzyme A biosynthesis; CoA from (R)-pantothenate: step 1/5.</text>
</comment>
<evidence type="ECO:0000256" key="14">
    <source>
        <dbReference type="HAMAP-Rule" id="MF_00215"/>
    </source>
</evidence>
<dbReference type="EC" id="2.7.1.33" evidence="5 14"/>
<sequence length="315" mass="36022">MALSKEVYSPYRRFSVKEWSALSQDKTAPLTARELEELQGYNEKASMREVEEIYLPLSRLLSLYVGAVQGLNREESSFLGGNGAKIPFIIGLAGSVAVGKSTTARILQTLLARWPGHPKVDLITTDGFLHPNAKLVQQGIMNRKGFPESYDRAALLAFLSDIKSGRRQVRSPVYSHLVYDVVPDQWLEVDQPDILIVEGLNVLQTGRLRAGEPHVFISDYFDFSIYLDADEALVEEWYIQRFLELRKTAFTDPRSYFRNYASLSEEEAVKTATRIWHEINLKNLHENIQPTRERARLILHKGADHMIDEIFLRKL</sequence>
<keyword evidence="10 14" id="KW-0418">Kinase</keyword>
<evidence type="ECO:0000313" key="17">
    <source>
        <dbReference type="EMBL" id="RED48054.1"/>
    </source>
</evidence>
<evidence type="ECO:0000259" key="16">
    <source>
        <dbReference type="Pfam" id="PF00485"/>
    </source>
</evidence>
<dbReference type="Proteomes" id="UP000256845">
    <property type="component" value="Unassembled WGS sequence"/>
</dbReference>
<evidence type="ECO:0000313" key="18">
    <source>
        <dbReference type="Proteomes" id="UP000256845"/>
    </source>
</evidence>
<evidence type="ECO:0000256" key="2">
    <source>
        <dbReference type="ARBA" id="ARBA00004496"/>
    </source>
</evidence>
<keyword evidence="11 14" id="KW-0067">ATP-binding</keyword>
<dbReference type="GO" id="GO:0004594">
    <property type="term" value="F:pantothenate kinase activity"/>
    <property type="evidence" value="ECO:0007669"/>
    <property type="project" value="UniProtKB-UniRule"/>
</dbReference>
<dbReference type="InterPro" id="IPR006083">
    <property type="entry name" value="PRK/URK"/>
</dbReference>
<comment type="subcellular location">
    <subcellularLocation>
        <location evidence="2 14 15">Cytoplasm</location>
    </subcellularLocation>
</comment>
<evidence type="ECO:0000256" key="4">
    <source>
        <dbReference type="ARBA" id="ARBA00006087"/>
    </source>
</evidence>
<dbReference type="HAMAP" id="MF_00215">
    <property type="entry name" value="Pantothen_kinase_1"/>
    <property type="match status" value="1"/>
</dbReference>
<feature type="binding site" evidence="14">
    <location>
        <begin position="94"/>
        <end position="101"/>
    </location>
    <ligand>
        <name>ATP</name>
        <dbReference type="ChEBI" id="CHEBI:30616"/>
    </ligand>
</feature>
<name>A0A3D9HF01_9PROT</name>
<dbReference type="SUPFAM" id="SSF52540">
    <property type="entry name" value="P-loop containing nucleoside triphosphate hydrolases"/>
    <property type="match status" value="1"/>
</dbReference>
<comment type="similarity">
    <text evidence="4 14 15">Belongs to the prokaryotic pantothenate kinase family.</text>
</comment>
<accession>A0A3D9HF01</accession>
<comment type="catalytic activity">
    <reaction evidence="1 14 15">
        <text>(R)-pantothenate + ATP = (R)-4'-phosphopantothenate + ADP + H(+)</text>
        <dbReference type="Rhea" id="RHEA:16373"/>
        <dbReference type="ChEBI" id="CHEBI:10986"/>
        <dbReference type="ChEBI" id="CHEBI:15378"/>
        <dbReference type="ChEBI" id="CHEBI:29032"/>
        <dbReference type="ChEBI" id="CHEBI:30616"/>
        <dbReference type="ChEBI" id="CHEBI:456216"/>
        <dbReference type="EC" id="2.7.1.33"/>
    </reaction>
</comment>
<proteinExistence type="inferred from homology"/>
<comment type="caution">
    <text evidence="17">The sequence shown here is derived from an EMBL/GenBank/DDBJ whole genome shotgun (WGS) entry which is preliminary data.</text>
</comment>
<dbReference type="PIRSF" id="PIRSF000545">
    <property type="entry name" value="Pantothenate_kin"/>
    <property type="match status" value="1"/>
</dbReference>
<dbReference type="UniPathway" id="UPA00241">
    <property type="reaction ID" value="UER00352"/>
</dbReference>
<evidence type="ECO:0000256" key="6">
    <source>
        <dbReference type="ARBA" id="ARBA00015080"/>
    </source>
</evidence>
<dbReference type="PANTHER" id="PTHR10285">
    <property type="entry name" value="URIDINE KINASE"/>
    <property type="match status" value="1"/>
</dbReference>
<dbReference type="GO" id="GO:0015937">
    <property type="term" value="P:coenzyme A biosynthetic process"/>
    <property type="evidence" value="ECO:0007669"/>
    <property type="project" value="UniProtKB-UniRule"/>
</dbReference>
<organism evidence="17 18">
    <name type="scientific">Aestuariispira insulae</name>
    <dbReference type="NCBI Taxonomy" id="1461337"/>
    <lineage>
        <taxon>Bacteria</taxon>
        <taxon>Pseudomonadati</taxon>
        <taxon>Pseudomonadota</taxon>
        <taxon>Alphaproteobacteria</taxon>
        <taxon>Rhodospirillales</taxon>
        <taxon>Kiloniellaceae</taxon>
        <taxon>Aestuariispira</taxon>
    </lineage>
</organism>
<reference evidence="17 18" key="1">
    <citation type="submission" date="2018-07" db="EMBL/GenBank/DDBJ databases">
        <title>Genomic Encyclopedia of Type Strains, Phase III (KMG-III): the genomes of soil and plant-associated and newly described type strains.</title>
        <authorList>
            <person name="Whitman W."/>
        </authorList>
    </citation>
    <scope>NUCLEOTIDE SEQUENCE [LARGE SCALE GENOMIC DNA]</scope>
    <source>
        <strain evidence="17 18">CECT 8488</strain>
    </source>
</reference>
<evidence type="ECO:0000256" key="3">
    <source>
        <dbReference type="ARBA" id="ARBA00005225"/>
    </source>
</evidence>
<dbReference type="GO" id="GO:0005737">
    <property type="term" value="C:cytoplasm"/>
    <property type="evidence" value="ECO:0007669"/>
    <property type="project" value="UniProtKB-SubCell"/>
</dbReference>
<keyword evidence="8 14" id="KW-0808">Transferase</keyword>
<dbReference type="InterPro" id="IPR004566">
    <property type="entry name" value="PanK"/>
</dbReference>
<gene>
    <name evidence="14" type="primary">coaA</name>
    <name evidence="17" type="ORF">DFP90_10872</name>
</gene>
<evidence type="ECO:0000256" key="13">
    <source>
        <dbReference type="ARBA" id="ARBA00032866"/>
    </source>
</evidence>
<dbReference type="RefSeq" id="WP_115937684.1">
    <property type="nucleotide sequence ID" value="NZ_QRDW01000008.1"/>
</dbReference>
<keyword evidence="12 14" id="KW-0173">Coenzyme A biosynthesis</keyword>
<evidence type="ECO:0000256" key="9">
    <source>
        <dbReference type="ARBA" id="ARBA00022741"/>
    </source>
</evidence>
<evidence type="ECO:0000256" key="12">
    <source>
        <dbReference type="ARBA" id="ARBA00022993"/>
    </source>
</evidence>
<dbReference type="GO" id="GO:0005524">
    <property type="term" value="F:ATP binding"/>
    <property type="evidence" value="ECO:0007669"/>
    <property type="project" value="UniProtKB-UniRule"/>
</dbReference>